<proteinExistence type="predicted"/>
<reference evidence="2" key="2">
    <citation type="submission" date="2015-01" db="EMBL/GenBank/DDBJ databases">
        <title>Evolutionary Origins and Diversification of the Mycorrhizal Mutualists.</title>
        <authorList>
            <consortium name="DOE Joint Genome Institute"/>
            <consortium name="Mycorrhizal Genomics Consortium"/>
            <person name="Kohler A."/>
            <person name="Kuo A."/>
            <person name="Nagy L.G."/>
            <person name="Floudas D."/>
            <person name="Copeland A."/>
            <person name="Barry K.W."/>
            <person name="Cichocki N."/>
            <person name="Veneault-Fourrey C."/>
            <person name="LaButti K."/>
            <person name="Lindquist E.A."/>
            <person name="Lipzen A."/>
            <person name="Lundell T."/>
            <person name="Morin E."/>
            <person name="Murat C."/>
            <person name="Riley R."/>
            <person name="Ohm R."/>
            <person name="Sun H."/>
            <person name="Tunlid A."/>
            <person name="Henrissat B."/>
            <person name="Grigoriev I.V."/>
            <person name="Hibbett D.S."/>
            <person name="Martin F."/>
        </authorList>
    </citation>
    <scope>NUCLEOTIDE SEQUENCE [LARGE SCALE GENOMIC DNA]</scope>
    <source>
        <strain evidence="2">Ve08.2h10</strain>
    </source>
</reference>
<evidence type="ECO:0000313" key="2">
    <source>
        <dbReference type="Proteomes" id="UP000054538"/>
    </source>
</evidence>
<dbReference type="Proteomes" id="UP000054538">
    <property type="component" value="Unassembled WGS sequence"/>
</dbReference>
<gene>
    <name evidence="1" type="ORF">PAXRUDRAFT_15584</name>
</gene>
<evidence type="ECO:0000313" key="1">
    <source>
        <dbReference type="EMBL" id="KIK80806.1"/>
    </source>
</evidence>
<protein>
    <submittedName>
        <fullName evidence="1">Uncharacterized protein</fullName>
    </submittedName>
</protein>
<dbReference type="AlphaFoldDB" id="A0A0D0DA82"/>
<sequence>MSQRYGDQMSSVTAPLGNLVWGIWNDRDKPFWARSDFGLMTEELTYATHQAQGFGLLLIAWSTRLTPGPFIGSSLGNASRACSQQASG</sequence>
<accession>A0A0D0DA82</accession>
<organism evidence="1 2">
    <name type="scientific">Paxillus rubicundulus Ve08.2h10</name>
    <dbReference type="NCBI Taxonomy" id="930991"/>
    <lineage>
        <taxon>Eukaryota</taxon>
        <taxon>Fungi</taxon>
        <taxon>Dikarya</taxon>
        <taxon>Basidiomycota</taxon>
        <taxon>Agaricomycotina</taxon>
        <taxon>Agaricomycetes</taxon>
        <taxon>Agaricomycetidae</taxon>
        <taxon>Boletales</taxon>
        <taxon>Paxilineae</taxon>
        <taxon>Paxillaceae</taxon>
        <taxon>Paxillus</taxon>
    </lineage>
</organism>
<reference evidence="1 2" key="1">
    <citation type="submission" date="2014-04" db="EMBL/GenBank/DDBJ databases">
        <authorList>
            <consortium name="DOE Joint Genome Institute"/>
            <person name="Kuo A."/>
            <person name="Kohler A."/>
            <person name="Jargeat P."/>
            <person name="Nagy L.G."/>
            <person name="Floudas D."/>
            <person name="Copeland A."/>
            <person name="Barry K.W."/>
            <person name="Cichocki N."/>
            <person name="Veneault-Fourrey C."/>
            <person name="LaButti K."/>
            <person name="Lindquist E.A."/>
            <person name="Lipzen A."/>
            <person name="Lundell T."/>
            <person name="Morin E."/>
            <person name="Murat C."/>
            <person name="Sun H."/>
            <person name="Tunlid A."/>
            <person name="Henrissat B."/>
            <person name="Grigoriev I.V."/>
            <person name="Hibbett D.S."/>
            <person name="Martin F."/>
            <person name="Nordberg H.P."/>
            <person name="Cantor M.N."/>
            <person name="Hua S.X."/>
        </authorList>
    </citation>
    <scope>NUCLEOTIDE SEQUENCE [LARGE SCALE GENOMIC DNA]</scope>
    <source>
        <strain evidence="1 2">Ve08.2h10</strain>
    </source>
</reference>
<dbReference type="EMBL" id="KN825929">
    <property type="protein sequence ID" value="KIK80806.1"/>
    <property type="molecule type" value="Genomic_DNA"/>
</dbReference>
<keyword evidence="2" id="KW-1185">Reference proteome</keyword>
<dbReference type="HOGENOM" id="CLU_2469747_0_0_1"/>
<dbReference type="InParanoid" id="A0A0D0DA82"/>
<name>A0A0D0DA82_9AGAM</name>